<dbReference type="EMBL" id="CP002160">
    <property type="protein sequence ID" value="ADL52139.1"/>
    <property type="molecule type" value="Genomic_DNA"/>
</dbReference>
<dbReference type="AlphaFoldDB" id="D9SQ03"/>
<evidence type="ECO:0000313" key="1">
    <source>
        <dbReference type="EMBL" id="ADL52139.1"/>
    </source>
</evidence>
<dbReference type="KEGG" id="ccb:Clocel_2426"/>
<sequence>MRSKTYFYDGVAYNSSDMAVALAGIITTGVSPIDETGIESDSCLKVLQASASNAVNVYSGVAWINGHYFELTDGATVTLQPSDATRNRTDSIVLKMDITAKTVTLRSEMGSYSGSLYVPVRNQYVWELILAQVYIGAGTSFYTQSNITDTRYNPNFCGICTTPQGTLQSQIDELGSTVDMCIKATEDVAAYTIIPRKTYTELEVKKLNVTDEVNQGIFKVYMPNNARVAIEAEVIVSTRNISGQGAILEQSIKCVGLTDASGNVFASNGISVGSASVQTSGVTSYSITASLSVDSVNKYVVFSVKPNEEPQDVISDIIVRAKITYIVEGVIQQPGITVI</sequence>
<gene>
    <name evidence="1" type="ordered locus">Clocel_2426</name>
</gene>
<organism evidence="1 2">
    <name type="scientific">Clostridium cellulovorans (strain ATCC 35296 / DSM 3052 / OCM 3 / 743B)</name>
    <dbReference type="NCBI Taxonomy" id="573061"/>
    <lineage>
        <taxon>Bacteria</taxon>
        <taxon>Bacillati</taxon>
        <taxon>Bacillota</taxon>
        <taxon>Clostridia</taxon>
        <taxon>Eubacteriales</taxon>
        <taxon>Clostridiaceae</taxon>
        <taxon>Clostridium</taxon>
    </lineage>
</organism>
<proteinExistence type="predicted"/>
<accession>D9SQ03</accession>
<evidence type="ECO:0000313" key="2">
    <source>
        <dbReference type="Proteomes" id="UP000002730"/>
    </source>
</evidence>
<dbReference type="HOGENOM" id="CLU_818117_0_0_9"/>
<protein>
    <submittedName>
        <fullName evidence="1">Uncharacterized protein</fullName>
    </submittedName>
</protein>
<dbReference type="Proteomes" id="UP000002730">
    <property type="component" value="Chromosome"/>
</dbReference>
<keyword evidence="2" id="KW-1185">Reference proteome</keyword>
<reference evidence="1 2" key="1">
    <citation type="submission" date="2010-08" db="EMBL/GenBank/DDBJ databases">
        <title>Complete sequence of Clostridium cellulovorans 743B.</title>
        <authorList>
            <consortium name="US DOE Joint Genome Institute"/>
            <person name="Lucas S."/>
            <person name="Copeland A."/>
            <person name="Lapidus A."/>
            <person name="Cheng J.-F."/>
            <person name="Bruce D."/>
            <person name="Goodwin L."/>
            <person name="Pitluck S."/>
            <person name="Chertkov O."/>
            <person name="Detter J.C."/>
            <person name="Han C."/>
            <person name="Tapia R."/>
            <person name="Land M."/>
            <person name="Hauser L."/>
            <person name="Chang Y.-J."/>
            <person name="Jeffries C."/>
            <person name="Kyrpides N."/>
            <person name="Ivanova N."/>
            <person name="Mikhailova N."/>
            <person name="Hemme C.L."/>
            <person name="Woyke T."/>
        </authorList>
    </citation>
    <scope>NUCLEOTIDE SEQUENCE [LARGE SCALE GENOMIC DNA]</scope>
    <source>
        <strain evidence="2">ATCC 35296 / DSM 3052 / OCM 3 / 743B</strain>
    </source>
</reference>
<name>D9SQ03_CLOC7</name>
<dbReference type="STRING" id="573061.Clocel_2426"/>
<dbReference type="OrthoDB" id="9795386at2"/>
<dbReference type="RefSeq" id="WP_010074651.1">
    <property type="nucleotide sequence ID" value="NC_014393.1"/>
</dbReference>